<accession>A0ABD1QXK7</accession>
<evidence type="ECO:0000313" key="1">
    <source>
        <dbReference type="EMBL" id="KAL2480487.1"/>
    </source>
</evidence>
<dbReference type="AlphaFoldDB" id="A0ABD1QXK7"/>
<sequence length="103" mass="11734">MQPEYSIVMERFIILTFTLLVPDTPNNSSPSTKDQRRLTRYDPDSTLAVSTLANAVWKVFNMSLSKYTPSIVTKPLNRSKKYVDMEKTMYPRKVAQALASTPT</sequence>
<protein>
    <submittedName>
        <fullName evidence="1">Uncharacterized protein</fullName>
    </submittedName>
</protein>
<dbReference type="EMBL" id="JBFOLK010000010">
    <property type="protein sequence ID" value="KAL2480487.1"/>
    <property type="molecule type" value="Genomic_DNA"/>
</dbReference>
<keyword evidence="2" id="KW-1185">Reference proteome</keyword>
<dbReference type="Proteomes" id="UP001604336">
    <property type="component" value="Unassembled WGS sequence"/>
</dbReference>
<proteinExistence type="predicted"/>
<gene>
    <name evidence="1" type="ORF">Adt_33453</name>
</gene>
<organism evidence="1 2">
    <name type="scientific">Abeliophyllum distichum</name>
    <dbReference type="NCBI Taxonomy" id="126358"/>
    <lineage>
        <taxon>Eukaryota</taxon>
        <taxon>Viridiplantae</taxon>
        <taxon>Streptophyta</taxon>
        <taxon>Embryophyta</taxon>
        <taxon>Tracheophyta</taxon>
        <taxon>Spermatophyta</taxon>
        <taxon>Magnoliopsida</taxon>
        <taxon>eudicotyledons</taxon>
        <taxon>Gunneridae</taxon>
        <taxon>Pentapetalae</taxon>
        <taxon>asterids</taxon>
        <taxon>lamiids</taxon>
        <taxon>Lamiales</taxon>
        <taxon>Oleaceae</taxon>
        <taxon>Forsythieae</taxon>
        <taxon>Abeliophyllum</taxon>
    </lineage>
</organism>
<name>A0ABD1QXK7_9LAMI</name>
<comment type="caution">
    <text evidence="1">The sequence shown here is derived from an EMBL/GenBank/DDBJ whole genome shotgun (WGS) entry which is preliminary data.</text>
</comment>
<evidence type="ECO:0000313" key="2">
    <source>
        <dbReference type="Proteomes" id="UP001604336"/>
    </source>
</evidence>
<reference evidence="2" key="1">
    <citation type="submission" date="2024-07" db="EMBL/GenBank/DDBJ databases">
        <title>Two chromosome-level genome assemblies of Korean endemic species Abeliophyllum distichum and Forsythia ovata (Oleaceae).</title>
        <authorList>
            <person name="Jang H."/>
        </authorList>
    </citation>
    <scope>NUCLEOTIDE SEQUENCE [LARGE SCALE GENOMIC DNA]</scope>
</reference>